<dbReference type="InterPro" id="IPR004119">
    <property type="entry name" value="EcKL"/>
</dbReference>
<dbReference type="Proteomes" id="UP000094527">
    <property type="component" value="Unassembled WGS sequence"/>
</dbReference>
<dbReference type="AlphaFoldDB" id="A0A1D2MMK3"/>
<evidence type="ECO:0000259" key="1">
    <source>
        <dbReference type="SMART" id="SM00587"/>
    </source>
</evidence>
<evidence type="ECO:0000313" key="2">
    <source>
        <dbReference type="EMBL" id="ODM94101.1"/>
    </source>
</evidence>
<sequence length="457" mass="51631">MEETSKTNVATPEESGFQLTKEFLELALEREVETFSTSMGTNPGDNYMSIMHGIEVTFKGDNKSNYYLLKCYPANSQGKKEFLDDLFSKELFMYQKFLPQLKELAAESGAENVVDLSVVPVQAGNLAGQPSAKFTETAWSSESFILMTDLRKTSGFTMADRFQGLDLIHTKLALEEIAKLHALSWAYKQKNGMSLLNTKYPQFVGEVDGNADTMKGFCQLMVHLSNSSLQMAEDKLGASHPACKNFKEFIAGYEPERMNAFMRKTGIDEKSVESQLRIQPDEDKDYNYEPWMVASHGDCYLNNMLFLYNDEKKPVAVTLIDWQVIREACPTVDLAYFLYLSVRSSVRIPNLNELLSVYHDAFVRYCEVLQVSVLPGFSMETLARRFRRAQIYALLVPLPLLSIVLKPKENAAKNTEKVDSNEGANIFNSVMVGFDQNELLKDEVSSTILNLYEIGVI</sequence>
<dbReference type="InterPro" id="IPR015897">
    <property type="entry name" value="CHK_kinase-like"/>
</dbReference>
<feature type="domain" description="CHK kinase-like" evidence="1">
    <location>
        <begin position="145"/>
        <end position="368"/>
    </location>
</feature>
<dbReference type="STRING" id="48709.A0A1D2MMK3"/>
<protein>
    <recommendedName>
        <fullName evidence="1">CHK kinase-like domain-containing protein</fullName>
    </recommendedName>
</protein>
<dbReference type="Gene3D" id="3.90.1200.10">
    <property type="match status" value="1"/>
</dbReference>
<dbReference type="SMART" id="SM00587">
    <property type="entry name" value="CHK"/>
    <property type="match status" value="1"/>
</dbReference>
<dbReference type="SUPFAM" id="SSF56112">
    <property type="entry name" value="Protein kinase-like (PK-like)"/>
    <property type="match status" value="1"/>
</dbReference>
<dbReference type="EMBL" id="LJIJ01000861">
    <property type="protein sequence ID" value="ODM94101.1"/>
    <property type="molecule type" value="Genomic_DNA"/>
</dbReference>
<gene>
    <name evidence="2" type="ORF">Ocin01_12582</name>
</gene>
<dbReference type="PANTHER" id="PTHR11012:SF30">
    <property type="entry name" value="PROTEIN KINASE-LIKE DOMAIN-CONTAINING"/>
    <property type="match status" value="1"/>
</dbReference>
<proteinExistence type="predicted"/>
<dbReference type="OrthoDB" id="191037at2759"/>
<dbReference type="InterPro" id="IPR011009">
    <property type="entry name" value="Kinase-like_dom_sf"/>
</dbReference>
<accession>A0A1D2MMK3</accession>
<reference evidence="2 3" key="1">
    <citation type="journal article" date="2016" name="Genome Biol. Evol.">
        <title>Gene Family Evolution Reflects Adaptation to Soil Environmental Stressors in the Genome of the Collembolan Orchesella cincta.</title>
        <authorList>
            <person name="Faddeeva-Vakhrusheva A."/>
            <person name="Derks M.F."/>
            <person name="Anvar S.Y."/>
            <person name="Agamennone V."/>
            <person name="Suring W."/>
            <person name="Smit S."/>
            <person name="van Straalen N.M."/>
            <person name="Roelofs D."/>
        </authorList>
    </citation>
    <scope>NUCLEOTIDE SEQUENCE [LARGE SCALE GENOMIC DNA]</scope>
    <source>
        <tissue evidence="2">Mixed pool</tissue>
    </source>
</reference>
<name>A0A1D2MMK3_ORCCI</name>
<dbReference type="OMA" id="KNNMFAV"/>
<keyword evidence="3" id="KW-1185">Reference proteome</keyword>
<dbReference type="Pfam" id="PF02958">
    <property type="entry name" value="EcKL"/>
    <property type="match status" value="1"/>
</dbReference>
<organism evidence="2 3">
    <name type="scientific">Orchesella cincta</name>
    <name type="common">Springtail</name>
    <name type="synonym">Podura cincta</name>
    <dbReference type="NCBI Taxonomy" id="48709"/>
    <lineage>
        <taxon>Eukaryota</taxon>
        <taxon>Metazoa</taxon>
        <taxon>Ecdysozoa</taxon>
        <taxon>Arthropoda</taxon>
        <taxon>Hexapoda</taxon>
        <taxon>Collembola</taxon>
        <taxon>Entomobryomorpha</taxon>
        <taxon>Entomobryoidea</taxon>
        <taxon>Orchesellidae</taxon>
        <taxon>Orchesellinae</taxon>
        <taxon>Orchesella</taxon>
    </lineage>
</organism>
<evidence type="ECO:0000313" key="3">
    <source>
        <dbReference type="Proteomes" id="UP000094527"/>
    </source>
</evidence>
<dbReference type="PANTHER" id="PTHR11012">
    <property type="entry name" value="PROTEIN KINASE-LIKE DOMAIN-CONTAINING"/>
    <property type="match status" value="1"/>
</dbReference>
<comment type="caution">
    <text evidence="2">The sequence shown here is derived from an EMBL/GenBank/DDBJ whole genome shotgun (WGS) entry which is preliminary data.</text>
</comment>